<dbReference type="Gene3D" id="2.130.10.130">
    <property type="entry name" value="Integrin alpha, N-terminal"/>
    <property type="match status" value="1"/>
</dbReference>
<dbReference type="InterPro" id="IPR028994">
    <property type="entry name" value="Integrin_alpha_N"/>
</dbReference>
<keyword evidence="1" id="KW-0732">Signal</keyword>
<comment type="caution">
    <text evidence="2">The sequence shown here is derived from an EMBL/GenBank/DDBJ whole genome shotgun (WGS) entry which is preliminary data.</text>
</comment>
<dbReference type="PANTHER" id="PTHR16026:SF0">
    <property type="entry name" value="CARTILAGE ACIDIC PROTEIN 1"/>
    <property type="match status" value="1"/>
</dbReference>
<feature type="non-terminal residue" evidence="2">
    <location>
        <position position="140"/>
    </location>
</feature>
<evidence type="ECO:0000256" key="1">
    <source>
        <dbReference type="ARBA" id="ARBA00022729"/>
    </source>
</evidence>
<protein>
    <recommendedName>
        <fullName evidence="3">ASPIC/UnbV domain-containing protein</fullName>
    </recommendedName>
</protein>
<proteinExistence type="predicted"/>
<dbReference type="SUPFAM" id="SSF69318">
    <property type="entry name" value="Integrin alpha N-terminal domain"/>
    <property type="match status" value="1"/>
</dbReference>
<gene>
    <name evidence="2" type="ORF">S06H3_50984</name>
</gene>
<dbReference type="AlphaFoldDB" id="X1MNY4"/>
<dbReference type="InterPro" id="IPR027039">
    <property type="entry name" value="Crtac1"/>
</dbReference>
<dbReference type="Pfam" id="PF13517">
    <property type="entry name" value="FG-GAP_3"/>
    <property type="match status" value="1"/>
</dbReference>
<evidence type="ECO:0000313" key="2">
    <source>
        <dbReference type="EMBL" id="GAI33357.1"/>
    </source>
</evidence>
<dbReference type="PANTHER" id="PTHR16026">
    <property type="entry name" value="CARTILAGE ACIDIC PROTEIN 1"/>
    <property type="match status" value="1"/>
</dbReference>
<reference evidence="2" key="1">
    <citation type="journal article" date="2014" name="Front. Microbiol.">
        <title>High frequency of phylogenetically diverse reductive dehalogenase-homologous genes in deep subseafloor sedimentary metagenomes.</title>
        <authorList>
            <person name="Kawai M."/>
            <person name="Futagami T."/>
            <person name="Toyoda A."/>
            <person name="Takaki Y."/>
            <person name="Nishi S."/>
            <person name="Hori S."/>
            <person name="Arai W."/>
            <person name="Tsubouchi T."/>
            <person name="Morono Y."/>
            <person name="Uchiyama I."/>
            <person name="Ito T."/>
            <person name="Fujiyama A."/>
            <person name="Inagaki F."/>
            <person name="Takami H."/>
        </authorList>
    </citation>
    <scope>NUCLEOTIDE SEQUENCE</scope>
    <source>
        <strain evidence="2">Expedition CK06-06</strain>
    </source>
</reference>
<sequence length="140" mass="16198">MIGGCKLFRNSGPPRWKFVDVTDQVGLEAEWSSGAWGDYNNDGYLDIFVPQFFIHSGKKDTLWRNSGPPDYVFTDVTDQSGDISDDWPTKNAVWFDYDLDGWLDLYVVNYELWTTINKNFPDRLLHNQKGKFVDVTEKMG</sequence>
<accession>X1MNY4</accession>
<name>X1MNY4_9ZZZZ</name>
<dbReference type="InterPro" id="IPR013517">
    <property type="entry name" value="FG-GAP"/>
</dbReference>
<dbReference type="EMBL" id="BARV01032321">
    <property type="protein sequence ID" value="GAI33357.1"/>
    <property type="molecule type" value="Genomic_DNA"/>
</dbReference>
<organism evidence="2">
    <name type="scientific">marine sediment metagenome</name>
    <dbReference type="NCBI Taxonomy" id="412755"/>
    <lineage>
        <taxon>unclassified sequences</taxon>
        <taxon>metagenomes</taxon>
        <taxon>ecological metagenomes</taxon>
    </lineage>
</organism>
<evidence type="ECO:0008006" key="3">
    <source>
        <dbReference type="Google" id="ProtNLM"/>
    </source>
</evidence>